<accession>A0AA35VCJ2</accession>
<evidence type="ECO:0000313" key="2">
    <source>
        <dbReference type="EMBL" id="CAI9266393.1"/>
    </source>
</evidence>
<feature type="region of interest" description="Disordered" evidence="1">
    <location>
        <begin position="75"/>
        <end position="137"/>
    </location>
</feature>
<dbReference type="Proteomes" id="UP001177003">
    <property type="component" value="Chromosome 1"/>
</dbReference>
<dbReference type="EMBL" id="OX465077">
    <property type="protein sequence ID" value="CAI9266393.1"/>
    <property type="molecule type" value="Genomic_DNA"/>
</dbReference>
<sequence length="187" mass="21430">MILYQTTSTQEETEEGDKFDTTQKTSLADSQSTPKSSAFTPPTIYAMVDKVVEESLKKNASTCTSLIQKLSSQPSFSLGITPDIKDDVNSPKPYTRSSKDEEHINREEKKDEEQINREEKKDEEQIQTKKECGNKGKGKAIFIEEKHEEKSIRKEKEESYFTHYSDRTVEAKDVLFTEEKLIANSIF</sequence>
<feature type="compositionally biased region" description="Polar residues" evidence="1">
    <location>
        <begin position="22"/>
        <end position="40"/>
    </location>
</feature>
<feature type="compositionally biased region" description="Low complexity" evidence="1">
    <location>
        <begin position="1"/>
        <end position="10"/>
    </location>
</feature>
<dbReference type="AlphaFoldDB" id="A0AA35VCJ2"/>
<evidence type="ECO:0000313" key="3">
    <source>
        <dbReference type="Proteomes" id="UP001177003"/>
    </source>
</evidence>
<evidence type="ECO:0000256" key="1">
    <source>
        <dbReference type="SAM" id="MobiDB-lite"/>
    </source>
</evidence>
<name>A0AA35VCJ2_LACSI</name>
<proteinExistence type="predicted"/>
<feature type="compositionally biased region" description="Basic and acidic residues" evidence="1">
    <location>
        <begin position="97"/>
        <end position="134"/>
    </location>
</feature>
<protein>
    <submittedName>
        <fullName evidence="2">Uncharacterized protein</fullName>
    </submittedName>
</protein>
<keyword evidence="3" id="KW-1185">Reference proteome</keyword>
<feature type="region of interest" description="Disordered" evidence="1">
    <location>
        <begin position="1"/>
        <end position="42"/>
    </location>
</feature>
<reference evidence="2" key="1">
    <citation type="submission" date="2023-04" db="EMBL/GenBank/DDBJ databases">
        <authorList>
            <person name="Vijverberg K."/>
            <person name="Xiong W."/>
            <person name="Schranz E."/>
        </authorList>
    </citation>
    <scope>NUCLEOTIDE SEQUENCE</scope>
</reference>
<gene>
    <name evidence="2" type="ORF">LSALG_LOCUS6954</name>
</gene>
<organism evidence="2 3">
    <name type="scientific">Lactuca saligna</name>
    <name type="common">Willowleaf lettuce</name>
    <dbReference type="NCBI Taxonomy" id="75948"/>
    <lineage>
        <taxon>Eukaryota</taxon>
        <taxon>Viridiplantae</taxon>
        <taxon>Streptophyta</taxon>
        <taxon>Embryophyta</taxon>
        <taxon>Tracheophyta</taxon>
        <taxon>Spermatophyta</taxon>
        <taxon>Magnoliopsida</taxon>
        <taxon>eudicotyledons</taxon>
        <taxon>Gunneridae</taxon>
        <taxon>Pentapetalae</taxon>
        <taxon>asterids</taxon>
        <taxon>campanulids</taxon>
        <taxon>Asterales</taxon>
        <taxon>Asteraceae</taxon>
        <taxon>Cichorioideae</taxon>
        <taxon>Cichorieae</taxon>
        <taxon>Lactucinae</taxon>
        <taxon>Lactuca</taxon>
    </lineage>
</organism>